<reference evidence="4" key="1">
    <citation type="submission" date="2017-08" db="EMBL/GenBank/DDBJ databases">
        <title>Direct submision.</title>
        <authorList>
            <person name="Kim S.-J."/>
            <person name="Rhee S.-K."/>
        </authorList>
    </citation>
    <scope>NUCLEOTIDE SEQUENCE [LARGE SCALE GENOMIC DNA]</scope>
    <source>
        <strain evidence="4">GI5</strain>
    </source>
</reference>
<proteinExistence type="inferred from homology"/>
<dbReference type="EMBL" id="CP022684">
    <property type="protein sequence ID" value="AUM12408.1"/>
    <property type="molecule type" value="Genomic_DNA"/>
</dbReference>
<organism evidence="3 4">
    <name type="scientific">Ketobacter alkanivorans</name>
    <dbReference type="NCBI Taxonomy" id="1917421"/>
    <lineage>
        <taxon>Bacteria</taxon>
        <taxon>Pseudomonadati</taxon>
        <taxon>Pseudomonadota</taxon>
        <taxon>Gammaproteobacteria</taxon>
        <taxon>Pseudomonadales</taxon>
        <taxon>Ketobacteraceae</taxon>
        <taxon>Ketobacter</taxon>
    </lineage>
</organism>
<evidence type="ECO:0000313" key="4">
    <source>
        <dbReference type="Proteomes" id="UP000235116"/>
    </source>
</evidence>
<dbReference type="GO" id="GO:0016491">
    <property type="term" value="F:oxidoreductase activity"/>
    <property type="evidence" value="ECO:0007669"/>
    <property type="project" value="UniProtKB-KW"/>
</dbReference>
<evidence type="ECO:0000313" key="3">
    <source>
        <dbReference type="EMBL" id="AUM12408.1"/>
    </source>
</evidence>
<comment type="similarity">
    <text evidence="1">Belongs to the short-chain dehydrogenases/reductases (SDR) family.</text>
</comment>
<dbReference type="PRINTS" id="PR00081">
    <property type="entry name" value="GDHRDH"/>
</dbReference>
<evidence type="ECO:0000256" key="1">
    <source>
        <dbReference type="ARBA" id="ARBA00006484"/>
    </source>
</evidence>
<dbReference type="InterPro" id="IPR036291">
    <property type="entry name" value="NAD(P)-bd_dom_sf"/>
</dbReference>
<dbReference type="Gene3D" id="3.40.50.720">
    <property type="entry name" value="NAD(P)-binding Rossmann-like Domain"/>
    <property type="match status" value="1"/>
</dbReference>
<dbReference type="PROSITE" id="PS00061">
    <property type="entry name" value="ADH_SHORT"/>
    <property type="match status" value="1"/>
</dbReference>
<dbReference type="PANTHER" id="PTHR43639:SF1">
    <property type="entry name" value="SHORT-CHAIN DEHYDROGENASE_REDUCTASE FAMILY PROTEIN"/>
    <property type="match status" value="1"/>
</dbReference>
<dbReference type="InterPro" id="IPR002347">
    <property type="entry name" value="SDR_fam"/>
</dbReference>
<dbReference type="FunFam" id="3.40.50.720:FF:000084">
    <property type="entry name" value="Short-chain dehydrogenase reductase"/>
    <property type="match status" value="1"/>
</dbReference>
<keyword evidence="4" id="KW-1185">Reference proteome</keyword>
<dbReference type="SUPFAM" id="SSF51735">
    <property type="entry name" value="NAD(P)-binding Rossmann-fold domains"/>
    <property type="match status" value="1"/>
</dbReference>
<dbReference type="OrthoDB" id="9806974at2"/>
<dbReference type="AlphaFoldDB" id="A0A2K9LJ92"/>
<name>A0A2K9LJ92_9GAMM</name>
<evidence type="ECO:0000256" key="2">
    <source>
        <dbReference type="ARBA" id="ARBA00023002"/>
    </source>
</evidence>
<dbReference type="CDD" id="cd05233">
    <property type="entry name" value="SDR_c"/>
    <property type="match status" value="1"/>
</dbReference>
<accession>A0A2K9LJ92</accession>
<dbReference type="NCBIfam" id="NF005893">
    <property type="entry name" value="PRK07856.1"/>
    <property type="match status" value="1"/>
</dbReference>
<dbReference type="Proteomes" id="UP000235116">
    <property type="component" value="Chromosome"/>
</dbReference>
<dbReference type="InterPro" id="IPR020904">
    <property type="entry name" value="Sc_DH/Rdtase_CS"/>
</dbReference>
<dbReference type="KEGG" id="kak:Kalk_08255"/>
<protein>
    <submittedName>
        <fullName evidence="3">Short chain dehydrogenase</fullName>
    </submittedName>
</protein>
<keyword evidence="2" id="KW-0560">Oxidoreductase</keyword>
<dbReference type="PANTHER" id="PTHR43639">
    <property type="entry name" value="OXIDOREDUCTASE, SHORT-CHAIN DEHYDROGENASE/REDUCTASE FAMILY (AFU_ORTHOLOGUE AFUA_5G02870)"/>
    <property type="match status" value="1"/>
</dbReference>
<sequence length="260" mass="27205">MYDFTGKSIIVTGGSKGVGFGISQAFLAAGADVFICGRTEPDTVPEANGKQAIFYRIDVRKPEETQSFIESVLHTTGRLDVLINNAGGSPPINAADAPPKLTESIIRLNLIAPMIFAQQAYHAMSKNGGSIINIASVSGERPSPGTAAYGAAKAGLINVTRSLAQEWGQDQVRVNAIIAGLIKTEAANEHYGGAAGVKLIETSLPMGRMAVPEDIANACLFLADSKAAYISGAALEVYGGGEPPSFLKLAQEAYQMGQNF</sequence>
<dbReference type="RefSeq" id="WP_101893774.1">
    <property type="nucleotide sequence ID" value="NZ_CP022684.1"/>
</dbReference>
<dbReference type="Pfam" id="PF13561">
    <property type="entry name" value="adh_short_C2"/>
    <property type="match status" value="1"/>
</dbReference>
<dbReference type="PRINTS" id="PR00080">
    <property type="entry name" value="SDRFAMILY"/>
</dbReference>
<gene>
    <name evidence="3" type="ORF">Kalk_08255</name>
</gene>